<feature type="coiled-coil region" evidence="1">
    <location>
        <begin position="4"/>
        <end position="31"/>
    </location>
</feature>
<protein>
    <submittedName>
        <fullName evidence="2">Uncharacterized protein</fullName>
    </submittedName>
</protein>
<dbReference type="EMBL" id="JBHLUD010000001">
    <property type="protein sequence ID" value="MFC0540230.1"/>
    <property type="molecule type" value="Genomic_DNA"/>
</dbReference>
<proteinExistence type="predicted"/>
<comment type="caution">
    <text evidence="2">The sequence shown here is derived from an EMBL/GenBank/DDBJ whole genome shotgun (WGS) entry which is preliminary data.</text>
</comment>
<keyword evidence="3" id="KW-1185">Reference proteome</keyword>
<evidence type="ECO:0000313" key="2">
    <source>
        <dbReference type="EMBL" id="MFC0540230.1"/>
    </source>
</evidence>
<dbReference type="PROSITE" id="PS51318">
    <property type="entry name" value="TAT"/>
    <property type="match status" value="1"/>
</dbReference>
<dbReference type="RefSeq" id="WP_273938999.1">
    <property type="nucleotide sequence ID" value="NZ_CP097263.1"/>
</dbReference>
<sequence length="334" mass="33539">MPDYEELLARLRKLEDENHRLAARIDELTAEEPVNRRGMFKRVALGAAALAVGAEVVTAPEAAAGEGDGLPIRFGVMNMGTSSTGMMMDAINAPGLDVNNTGAADRNSLACAIRGRTFTYGVVGMSESHVGMVGMSTLDEKDLLTVPQPAGVAGIGRNPGAAGVYGRSVDNEGVTGVSTGTAGVHGNCQNDNGIGVFGDGSYGAVGVYGHSGRNSGVLGIANEGYGIRGLANTPQGTGVMGIAIKASGQSITPAAVTGDADAQVGLQGVSNTANAVVGTSGSARGGVFTGGAAQVRLVPGKSATPPANGQTGDLYADSAGNLWYCKQGSWLKLA</sequence>
<dbReference type="Proteomes" id="UP001589810">
    <property type="component" value="Unassembled WGS sequence"/>
</dbReference>
<evidence type="ECO:0000256" key="1">
    <source>
        <dbReference type="SAM" id="Coils"/>
    </source>
</evidence>
<evidence type="ECO:0000313" key="3">
    <source>
        <dbReference type="Proteomes" id="UP001589810"/>
    </source>
</evidence>
<reference evidence="2 3" key="1">
    <citation type="submission" date="2024-09" db="EMBL/GenBank/DDBJ databases">
        <authorList>
            <person name="Sun Q."/>
            <person name="Mori K."/>
        </authorList>
    </citation>
    <scope>NUCLEOTIDE SEQUENCE [LARGE SCALE GENOMIC DNA]</scope>
    <source>
        <strain evidence="2 3">TBRC 1432</strain>
    </source>
</reference>
<gene>
    <name evidence="2" type="ORF">ACFFH7_01990</name>
</gene>
<accession>A0ABV6MIW9</accession>
<organism evidence="2 3">
    <name type="scientific">Kutzneria chonburiensis</name>
    <dbReference type="NCBI Taxonomy" id="1483604"/>
    <lineage>
        <taxon>Bacteria</taxon>
        <taxon>Bacillati</taxon>
        <taxon>Actinomycetota</taxon>
        <taxon>Actinomycetes</taxon>
        <taxon>Pseudonocardiales</taxon>
        <taxon>Pseudonocardiaceae</taxon>
        <taxon>Kutzneria</taxon>
    </lineage>
</organism>
<name>A0ABV6MIW9_9PSEU</name>
<keyword evidence="1" id="KW-0175">Coiled coil</keyword>
<dbReference type="InterPro" id="IPR006311">
    <property type="entry name" value="TAT_signal"/>
</dbReference>